<dbReference type="SUPFAM" id="SSF63562">
    <property type="entry name" value="RPB6/omega subunit-like"/>
    <property type="match status" value="1"/>
</dbReference>
<comment type="catalytic activity">
    <reaction evidence="10 11">
        <text>RNA(n) + a ribonucleoside 5'-triphosphate = RNA(n+1) + diphosphate</text>
        <dbReference type="Rhea" id="RHEA:21248"/>
        <dbReference type="Rhea" id="RHEA-COMP:14527"/>
        <dbReference type="Rhea" id="RHEA-COMP:17342"/>
        <dbReference type="ChEBI" id="CHEBI:33019"/>
        <dbReference type="ChEBI" id="CHEBI:61557"/>
        <dbReference type="ChEBI" id="CHEBI:140395"/>
        <dbReference type="EC" id="2.7.7.6"/>
    </reaction>
</comment>
<evidence type="ECO:0000256" key="8">
    <source>
        <dbReference type="ARBA" id="ARBA00029924"/>
    </source>
</evidence>
<evidence type="ECO:0000256" key="9">
    <source>
        <dbReference type="ARBA" id="ARBA00030998"/>
    </source>
</evidence>
<dbReference type="OrthoDB" id="15252at2"/>
<comment type="function">
    <text evidence="11">Promotes RNA polymerase assembly. Latches the N- and C-terminal regions of the beta' subunit thereby facilitating its interaction with the beta and alpha subunits.</text>
</comment>
<keyword evidence="4 11" id="KW-0240">DNA-directed RNA polymerase</keyword>
<dbReference type="Gene3D" id="3.90.940.10">
    <property type="match status" value="1"/>
</dbReference>
<comment type="similarity">
    <text evidence="1 11">Belongs to the RNA polymerase subunit omega family.</text>
</comment>
<evidence type="ECO:0000256" key="7">
    <source>
        <dbReference type="ARBA" id="ARBA00023163"/>
    </source>
</evidence>
<evidence type="ECO:0000256" key="5">
    <source>
        <dbReference type="ARBA" id="ARBA00022679"/>
    </source>
</evidence>
<evidence type="ECO:0000256" key="6">
    <source>
        <dbReference type="ARBA" id="ARBA00022695"/>
    </source>
</evidence>
<dbReference type="AlphaFoldDB" id="A0A420W6M8"/>
<dbReference type="Proteomes" id="UP000280881">
    <property type="component" value="Unassembled WGS sequence"/>
</dbReference>
<dbReference type="HAMAP" id="MF_00366">
    <property type="entry name" value="RNApol_bact_RpoZ"/>
    <property type="match status" value="1"/>
</dbReference>
<comment type="subunit">
    <text evidence="11">The RNAP catalytic core consists of 2 alpha, 1 beta, 1 beta' and 1 omega subunit. When a sigma factor is associated with the core the holoenzyme is formed, which can initiate transcription.</text>
</comment>
<dbReference type="InterPro" id="IPR036161">
    <property type="entry name" value="RPB6/omega-like_sf"/>
</dbReference>
<dbReference type="GO" id="GO:0000428">
    <property type="term" value="C:DNA-directed RNA polymerase complex"/>
    <property type="evidence" value="ECO:0007669"/>
    <property type="project" value="UniProtKB-KW"/>
</dbReference>
<organism evidence="12 13">
    <name type="scientific">Thermovibrio guaymasensis</name>
    <dbReference type="NCBI Taxonomy" id="240167"/>
    <lineage>
        <taxon>Bacteria</taxon>
        <taxon>Pseudomonadati</taxon>
        <taxon>Aquificota</taxon>
        <taxon>Aquificia</taxon>
        <taxon>Desulfurobacteriales</taxon>
        <taxon>Desulfurobacteriaceae</taxon>
        <taxon>Thermovibrio</taxon>
    </lineage>
</organism>
<sequence>MAKRIPLEPIVNKVGNYYETVHVAAKRARYLYTTDSYTFGVDEKGEEHKKTVIALLEILDGKICPKREK</sequence>
<keyword evidence="5 11" id="KW-0808">Transferase</keyword>
<reference evidence="12 13" key="1">
    <citation type="submission" date="2018-10" db="EMBL/GenBank/DDBJ databases">
        <title>Genomic Encyclopedia of Type Strains, Phase IV (KMG-IV): sequencing the most valuable type-strain genomes for metagenomic binning, comparative biology and taxonomic classification.</title>
        <authorList>
            <person name="Goeker M."/>
        </authorList>
    </citation>
    <scope>NUCLEOTIDE SEQUENCE [LARGE SCALE GENOMIC DNA]</scope>
    <source>
        <strain evidence="12 13">DSM 15521</strain>
    </source>
</reference>
<dbReference type="GO" id="GO:0006351">
    <property type="term" value="P:DNA-templated transcription"/>
    <property type="evidence" value="ECO:0007669"/>
    <property type="project" value="UniProtKB-UniRule"/>
</dbReference>
<dbReference type="Pfam" id="PF01192">
    <property type="entry name" value="RNA_pol_Rpb6"/>
    <property type="match status" value="1"/>
</dbReference>
<dbReference type="EC" id="2.7.7.6" evidence="2 11"/>
<dbReference type="GO" id="GO:0003899">
    <property type="term" value="F:DNA-directed RNA polymerase activity"/>
    <property type="evidence" value="ECO:0007669"/>
    <property type="project" value="UniProtKB-UniRule"/>
</dbReference>
<proteinExistence type="inferred from homology"/>
<evidence type="ECO:0000256" key="11">
    <source>
        <dbReference type="HAMAP-Rule" id="MF_00366"/>
    </source>
</evidence>
<dbReference type="EMBL" id="RBIE01000002">
    <property type="protein sequence ID" value="RKQ61748.1"/>
    <property type="molecule type" value="Genomic_DNA"/>
</dbReference>
<protein>
    <recommendedName>
        <fullName evidence="3 11">DNA-directed RNA polymerase subunit omega</fullName>
        <shortName evidence="11">RNAP omega subunit</shortName>
        <ecNumber evidence="2 11">2.7.7.6</ecNumber>
    </recommendedName>
    <alternativeName>
        <fullName evidence="9 11">RNA polymerase omega subunit</fullName>
    </alternativeName>
    <alternativeName>
        <fullName evidence="8 11">Transcriptase subunit omega</fullName>
    </alternativeName>
</protein>
<evidence type="ECO:0000256" key="3">
    <source>
        <dbReference type="ARBA" id="ARBA00013725"/>
    </source>
</evidence>
<evidence type="ECO:0000313" key="12">
    <source>
        <dbReference type="EMBL" id="RKQ61748.1"/>
    </source>
</evidence>
<gene>
    <name evidence="11" type="primary">rpoZ</name>
    <name evidence="12" type="ORF">C7457_1195</name>
</gene>
<dbReference type="InterPro" id="IPR006110">
    <property type="entry name" value="Pol_omega/Rpo6/RPB6"/>
</dbReference>
<dbReference type="InterPro" id="IPR003716">
    <property type="entry name" value="DNA-dir_RNA_pol_omega"/>
</dbReference>
<keyword evidence="13" id="KW-1185">Reference proteome</keyword>
<evidence type="ECO:0000313" key="13">
    <source>
        <dbReference type="Proteomes" id="UP000280881"/>
    </source>
</evidence>
<dbReference type="RefSeq" id="WP_121171055.1">
    <property type="nucleotide sequence ID" value="NZ_RBIE01000002.1"/>
</dbReference>
<dbReference type="GO" id="GO:0003677">
    <property type="term" value="F:DNA binding"/>
    <property type="evidence" value="ECO:0007669"/>
    <property type="project" value="UniProtKB-UniRule"/>
</dbReference>
<evidence type="ECO:0000256" key="1">
    <source>
        <dbReference type="ARBA" id="ARBA00006711"/>
    </source>
</evidence>
<evidence type="ECO:0000256" key="4">
    <source>
        <dbReference type="ARBA" id="ARBA00022478"/>
    </source>
</evidence>
<accession>A0A420W6M8</accession>
<name>A0A420W6M8_9BACT</name>
<evidence type="ECO:0000256" key="10">
    <source>
        <dbReference type="ARBA" id="ARBA00048552"/>
    </source>
</evidence>
<evidence type="ECO:0000256" key="2">
    <source>
        <dbReference type="ARBA" id="ARBA00012418"/>
    </source>
</evidence>
<keyword evidence="6 11" id="KW-0548">Nucleotidyltransferase</keyword>
<comment type="caution">
    <text evidence="12">The sequence shown here is derived from an EMBL/GenBank/DDBJ whole genome shotgun (WGS) entry which is preliminary data.</text>
</comment>
<dbReference type="NCBIfam" id="TIGR00690">
    <property type="entry name" value="rpoZ"/>
    <property type="match status" value="1"/>
</dbReference>
<dbReference type="SMART" id="SM01409">
    <property type="entry name" value="RNA_pol_Rpb6"/>
    <property type="match status" value="1"/>
</dbReference>
<keyword evidence="7 11" id="KW-0804">Transcription</keyword>